<accession>A0A132B350</accession>
<dbReference type="OrthoDB" id="1924260at2759"/>
<sequence>MKRLVPDQMSFQKINPSHSPCWERASLMAVRSIFVNSDRHADESDFGLKWSRCYAVELIRGRRMDALHAKIVMFVAMRDGRTALGKECKVVEATESPLLHTFNYSAPHYRHITQRAISIVQQSQVISLARPMPKSCLGTILRQYSPKYNQIAAHYDCAKYALISFAAYTHFQATKSPVSEQMCMSHANIALKALQKEIDHFGPSNADAIIVASIALTGSTNNWGQWAVFIDGYSKTLKQMKDLKYKTIFPDLVGHRFQFRKFSSSSDPNPHEMPKDRDLMRQGVSTIMNSISNAKSVIGLAKWHSTGFGCLETLARSINSAVSLENEVEAYHQLAWLRSWMFWIDLRQFDDSKEEHMLTAHFYGLLLAVVPIFPARYQQSLAEACRRMIQLSQEALDGSTVSVYCTKVNERSPNL</sequence>
<name>A0A132B350_MOLSC</name>
<dbReference type="GeneID" id="28833065"/>
<dbReference type="KEGG" id="psco:LY89DRAFT_790157"/>
<evidence type="ECO:0000313" key="2">
    <source>
        <dbReference type="Proteomes" id="UP000070700"/>
    </source>
</evidence>
<evidence type="ECO:0000313" key="1">
    <source>
        <dbReference type="EMBL" id="KUJ06761.1"/>
    </source>
</evidence>
<proteinExistence type="predicted"/>
<dbReference type="RefSeq" id="XP_018061116.1">
    <property type="nucleotide sequence ID" value="XM_018223339.1"/>
</dbReference>
<gene>
    <name evidence="1" type="ORF">LY89DRAFT_790157</name>
</gene>
<reference evidence="1 2" key="1">
    <citation type="submission" date="2015-10" db="EMBL/GenBank/DDBJ databases">
        <title>Full genome of DAOMC 229536 Phialocephala scopiformis, a fungal endophyte of spruce producing the potent anti-insectan compound rugulosin.</title>
        <authorList>
            <consortium name="DOE Joint Genome Institute"/>
            <person name="Walker A.K."/>
            <person name="Frasz S.L."/>
            <person name="Seifert K.A."/>
            <person name="Miller J.D."/>
            <person name="Mondo S.J."/>
            <person name="Labutti K."/>
            <person name="Lipzen A."/>
            <person name="Dockter R."/>
            <person name="Kennedy M."/>
            <person name="Grigoriev I.V."/>
            <person name="Spatafora J.W."/>
        </authorList>
    </citation>
    <scope>NUCLEOTIDE SEQUENCE [LARGE SCALE GENOMIC DNA]</scope>
    <source>
        <strain evidence="1 2">CBS 120377</strain>
    </source>
</reference>
<keyword evidence="2" id="KW-1185">Reference proteome</keyword>
<dbReference type="AlphaFoldDB" id="A0A132B350"/>
<organism evidence="1 2">
    <name type="scientific">Mollisia scopiformis</name>
    <name type="common">Conifer needle endophyte fungus</name>
    <name type="synonym">Phialocephala scopiformis</name>
    <dbReference type="NCBI Taxonomy" id="149040"/>
    <lineage>
        <taxon>Eukaryota</taxon>
        <taxon>Fungi</taxon>
        <taxon>Dikarya</taxon>
        <taxon>Ascomycota</taxon>
        <taxon>Pezizomycotina</taxon>
        <taxon>Leotiomycetes</taxon>
        <taxon>Helotiales</taxon>
        <taxon>Mollisiaceae</taxon>
        <taxon>Mollisia</taxon>
    </lineage>
</organism>
<dbReference type="EMBL" id="KQ947443">
    <property type="protein sequence ID" value="KUJ06761.1"/>
    <property type="molecule type" value="Genomic_DNA"/>
</dbReference>
<dbReference type="Proteomes" id="UP000070700">
    <property type="component" value="Unassembled WGS sequence"/>
</dbReference>
<dbReference type="InParanoid" id="A0A132B350"/>
<protein>
    <submittedName>
        <fullName evidence="1">Uncharacterized protein</fullName>
    </submittedName>
</protein>